<dbReference type="CDD" id="cd02933">
    <property type="entry name" value="OYE_like_FMN"/>
    <property type="match status" value="1"/>
</dbReference>
<dbReference type="Proteomes" id="UP000243924">
    <property type="component" value="Chromosome I"/>
</dbReference>
<evidence type="ECO:0000259" key="4">
    <source>
        <dbReference type="Pfam" id="PF00724"/>
    </source>
</evidence>
<proteinExistence type="inferred from homology"/>
<evidence type="ECO:0000256" key="2">
    <source>
        <dbReference type="ARBA" id="ARBA00005979"/>
    </source>
</evidence>
<evidence type="ECO:0000256" key="1">
    <source>
        <dbReference type="ARBA" id="ARBA00001917"/>
    </source>
</evidence>
<dbReference type="AlphaFoldDB" id="A0A1H2GW19"/>
<keyword evidence="6" id="KW-1185">Reference proteome</keyword>
<dbReference type="GO" id="GO:0005829">
    <property type="term" value="C:cytosol"/>
    <property type="evidence" value="ECO:0007669"/>
    <property type="project" value="TreeGrafter"/>
</dbReference>
<name>A0A1H2GW19_9GAMM</name>
<dbReference type="PANTHER" id="PTHR22893:SF91">
    <property type="entry name" value="NADPH DEHYDROGENASE 2-RELATED"/>
    <property type="match status" value="1"/>
</dbReference>
<dbReference type="Pfam" id="PF00724">
    <property type="entry name" value="Oxidored_FMN"/>
    <property type="match status" value="1"/>
</dbReference>
<gene>
    <name evidence="5" type="ORF">SAMN05216210_2570</name>
</gene>
<dbReference type="InterPro" id="IPR001155">
    <property type="entry name" value="OxRdtase_FMN_N"/>
</dbReference>
<dbReference type="OrthoDB" id="8523426at2"/>
<accession>A0A1H2GW19</accession>
<dbReference type="GO" id="GO:0010181">
    <property type="term" value="F:FMN binding"/>
    <property type="evidence" value="ECO:0007669"/>
    <property type="project" value="InterPro"/>
</dbReference>
<evidence type="ECO:0000313" key="6">
    <source>
        <dbReference type="Proteomes" id="UP000243924"/>
    </source>
</evidence>
<dbReference type="NCBIfam" id="NF007899">
    <property type="entry name" value="PRK10605.1"/>
    <property type="match status" value="1"/>
</dbReference>
<dbReference type="Gene3D" id="3.20.20.70">
    <property type="entry name" value="Aldolase class I"/>
    <property type="match status" value="1"/>
</dbReference>
<sequence length="370" mass="39557">MSAFTLLQPAKVGSLDLPNRVIMAPLTRQRSQQPGNIPHALNATYYSQRANAGLIISEATQVCPEGQGYAWTPGIYSDEQIAGWQQTTQAVHDAGGRIFLQLWHVGRISHNLLQPAAADPVAPSAIQAKAECFVQEASGKAYKTATAKPRALTSEELAGVKQAYADATRNALQAGFDGVEVHAANGYLLDQFLCPNSNQREDGYGGSIENRARFVLEVLDEVIAAAGDSGKVGIRISPMGTFNGVADDNPQATFAYLVGELNQRNLGYLHVNRPDWVGGVYEGFDELLAEIRQAYQGTLILAGGMTAESGAAAIESGLADLIAFGRPYIANPDLVQRIEAGAEWNQINPKTLYGGAAEGYTDYPAMSQQA</sequence>
<dbReference type="PANTHER" id="PTHR22893">
    <property type="entry name" value="NADH OXIDOREDUCTASE-RELATED"/>
    <property type="match status" value="1"/>
</dbReference>
<dbReference type="SUPFAM" id="SSF51395">
    <property type="entry name" value="FMN-linked oxidoreductases"/>
    <property type="match status" value="1"/>
</dbReference>
<dbReference type="InterPro" id="IPR013785">
    <property type="entry name" value="Aldolase_TIM"/>
</dbReference>
<dbReference type="STRING" id="1434072.SAMN05216210_2570"/>
<dbReference type="RefSeq" id="WP_092387502.1">
    <property type="nucleotide sequence ID" value="NZ_LT629787.1"/>
</dbReference>
<comment type="similarity">
    <text evidence="2">Belongs to the NADH:flavin oxidoreductase/NADH oxidase family.</text>
</comment>
<dbReference type="InterPro" id="IPR045247">
    <property type="entry name" value="Oye-like"/>
</dbReference>
<evidence type="ECO:0000256" key="3">
    <source>
        <dbReference type="ARBA" id="ARBA00023002"/>
    </source>
</evidence>
<dbReference type="GO" id="GO:0016628">
    <property type="term" value="F:oxidoreductase activity, acting on the CH-CH group of donors, NAD or NADP as acceptor"/>
    <property type="evidence" value="ECO:0007669"/>
    <property type="project" value="UniProtKB-ARBA"/>
</dbReference>
<protein>
    <submittedName>
        <fullName evidence="5">N-ethylmaleimide reductase</fullName>
    </submittedName>
</protein>
<dbReference type="EMBL" id="LT629787">
    <property type="protein sequence ID" value="SDU23468.1"/>
    <property type="molecule type" value="Genomic_DNA"/>
</dbReference>
<dbReference type="FunFam" id="3.20.20.70:FF:000059">
    <property type="entry name" value="N-ethylmaleimide reductase, FMN-linked"/>
    <property type="match status" value="1"/>
</dbReference>
<feature type="domain" description="NADH:flavin oxidoreductase/NADH oxidase N-terminal" evidence="4">
    <location>
        <begin position="6"/>
        <end position="343"/>
    </location>
</feature>
<organism evidence="5 6">
    <name type="scientific">Halopseudomonas salegens</name>
    <dbReference type="NCBI Taxonomy" id="1434072"/>
    <lineage>
        <taxon>Bacteria</taxon>
        <taxon>Pseudomonadati</taxon>
        <taxon>Pseudomonadota</taxon>
        <taxon>Gammaproteobacteria</taxon>
        <taxon>Pseudomonadales</taxon>
        <taxon>Pseudomonadaceae</taxon>
        <taxon>Halopseudomonas</taxon>
    </lineage>
</organism>
<keyword evidence="3" id="KW-0560">Oxidoreductase</keyword>
<evidence type="ECO:0000313" key="5">
    <source>
        <dbReference type="EMBL" id="SDU23468.1"/>
    </source>
</evidence>
<comment type="cofactor">
    <cofactor evidence="1">
        <name>FMN</name>
        <dbReference type="ChEBI" id="CHEBI:58210"/>
    </cofactor>
</comment>
<reference evidence="6" key="1">
    <citation type="submission" date="2016-10" db="EMBL/GenBank/DDBJ databases">
        <authorList>
            <person name="Varghese N."/>
            <person name="Submissions S."/>
        </authorList>
    </citation>
    <scope>NUCLEOTIDE SEQUENCE [LARGE SCALE GENOMIC DNA]</scope>
    <source>
        <strain evidence="6">CECT 8338</strain>
    </source>
</reference>